<evidence type="ECO:0000313" key="1">
    <source>
        <dbReference type="EMBL" id="CAB9511740.1"/>
    </source>
</evidence>
<organism evidence="1 2">
    <name type="scientific">Seminavis robusta</name>
    <dbReference type="NCBI Taxonomy" id="568900"/>
    <lineage>
        <taxon>Eukaryota</taxon>
        <taxon>Sar</taxon>
        <taxon>Stramenopiles</taxon>
        <taxon>Ochrophyta</taxon>
        <taxon>Bacillariophyta</taxon>
        <taxon>Bacillariophyceae</taxon>
        <taxon>Bacillariophycidae</taxon>
        <taxon>Naviculales</taxon>
        <taxon>Naviculaceae</taxon>
        <taxon>Seminavis</taxon>
    </lineage>
</organism>
<proteinExistence type="predicted"/>
<evidence type="ECO:0000313" key="2">
    <source>
        <dbReference type="Proteomes" id="UP001153069"/>
    </source>
</evidence>
<gene>
    <name evidence="1" type="ORF">SEMRO_500_G155340.1</name>
</gene>
<comment type="caution">
    <text evidence="1">The sequence shown here is derived from an EMBL/GenBank/DDBJ whole genome shotgun (WGS) entry which is preliminary data.</text>
</comment>
<accession>A0A9N8E0L2</accession>
<name>A0A9N8E0L2_9STRA</name>
<sequence length="261" mass="28825">MGNSASTNHLSDKALRKKLTGLAEEIASSSEHQATLQWGKYTRWAGGLPASKLYCKLVLVDQLGRSLNPQVLECTQRPESVGDLGQLSDEASKALMGLISQRHEGDDQYVVLPKPSGLTKEMVMLANGTRDSGSPLSILRGTESTLLRSIFEYSATSEYKFGPWASVFNVKDIIGVFWLVGELEARHSFQEVSSWTPGLWELHFRPRGSVANLVRLVHGLPACYRIAGKVYEFSGPKKRTASRRGRLFDQADNDVLAREGD</sequence>
<dbReference type="AlphaFoldDB" id="A0A9N8E0L2"/>
<dbReference type="Proteomes" id="UP001153069">
    <property type="component" value="Unassembled WGS sequence"/>
</dbReference>
<protein>
    <submittedName>
        <fullName evidence="1">Uncharacterized protein</fullName>
    </submittedName>
</protein>
<keyword evidence="2" id="KW-1185">Reference proteome</keyword>
<dbReference type="EMBL" id="CAICTM010000499">
    <property type="protein sequence ID" value="CAB9511740.1"/>
    <property type="molecule type" value="Genomic_DNA"/>
</dbReference>
<reference evidence="1" key="1">
    <citation type="submission" date="2020-06" db="EMBL/GenBank/DDBJ databases">
        <authorList>
            <consortium name="Plant Systems Biology data submission"/>
        </authorList>
    </citation>
    <scope>NUCLEOTIDE SEQUENCE</scope>
    <source>
        <strain evidence="1">D6</strain>
    </source>
</reference>